<name>A5EWP4_DICNV</name>
<dbReference type="CDD" id="cd04496">
    <property type="entry name" value="SSB_OBF"/>
    <property type="match status" value="1"/>
</dbReference>
<dbReference type="Proteomes" id="UP000000248">
    <property type="component" value="Chromosome"/>
</dbReference>
<dbReference type="STRING" id="246195.DNO_0126"/>
<dbReference type="InterPro" id="IPR000424">
    <property type="entry name" value="Primosome_PriB/ssb"/>
</dbReference>
<dbReference type="PROSITE" id="PS50935">
    <property type="entry name" value="SSB"/>
    <property type="match status" value="1"/>
</dbReference>
<dbReference type="GO" id="GO:0009295">
    <property type="term" value="C:nucleoid"/>
    <property type="evidence" value="ECO:0007669"/>
    <property type="project" value="TreeGrafter"/>
</dbReference>
<dbReference type="GO" id="GO:0006310">
    <property type="term" value="P:DNA recombination"/>
    <property type="evidence" value="ECO:0007669"/>
    <property type="project" value="UniProtKB-UniRule"/>
</dbReference>
<protein>
    <recommendedName>
        <fullName evidence="2 3">Single-stranded DNA-binding protein</fullName>
        <shortName evidence="2">SSB</shortName>
    </recommendedName>
</protein>
<keyword evidence="2" id="KW-0235">DNA replication</keyword>
<feature type="compositionally biased region" description="Low complexity" evidence="4">
    <location>
        <begin position="132"/>
        <end position="143"/>
    </location>
</feature>
<dbReference type="PANTHER" id="PTHR10302">
    <property type="entry name" value="SINGLE-STRANDED DNA-BINDING PROTEIN"/>
    <property type="match status" value="1"/>
</dbReference>
<keyword evidence="6" id="KW-1185">Reference proteome</keyword>
<reference evidence="5 6" key="1">
    <citation type="journal article" date="2007" name="Nat. Biotechnol.">
        <title>Genome sequence and identification of candidate vaccine antigens from the animal pathogen Dichelobacter nodosus.</title>
        <authorList>
            <person name="Myers G.S."/>
            <person name="Parker D."/>
            <person name="Al-Hasani K."/>
            <person name="Kennan R.M."/>
            <person name="Seemann T."/>
            <person name="Ren Q."/>
            <person name="Badger J.H."/>
            <person name="Selengut J.D."/>
            <person name="Deboy R.T."/>
            <person name="Tettelin H."/>
            <person name="Boyce J.D."/>
            <person name="McCarl V.P."/>
            <person name="Han X."/>
            <person name="Nelson W.C."/>
            <person name="Madupu R."/>
            <person name="Mohamoud Y."/>
            <person name="Holley T."/>
            <person name="Fedorova N."/>
            <person name="Khouri H."/>
            <person name="Bottomley S.P."/>
            <person name="Whittington R.J."/>
            <person name="Adler B."/>
            <person name="Songer J.G."/>
            <person name="Rood J.I."/>
            <person name="Paulsen I.T."/>
        </authorList>
    </citation>
    <scope>NUCLEOTIDE SEQUENCE [LARGE SCALE GENOMIC DNA]</scope>
    <source>
        <strain evidence="5 6">VCS1703A</strain>
    </source>
</reference>
<evidence type="ECO:0000256" key="1">
    <source>
        <dbReference type="ARBA" id="ARBA00023125"/>
    </source>
</evidence>
<feature type="compositionally biased region" description="Acidic residues" evidence="4">
    <location>
        <begin position="159"/>
        <end position="169"/>
    </location>
</feature>
<dbReference type="KEGG" id="dno:DNO_0126"/>
<dbReference type="AlphaFoldDB" id="A5EWP4"/>
<evidence type="ECO:0000256" key="3">
    <source>
        <dbReference type="PIRNR" id="PIRNR002070"/>
    </source>
</evidence>
<evidence type="ECO:0000256" key="4">
    <source>
        <dbReference type="SAM" id="MobiDB-lite"/>
    </source>
</evidence>
<evidence type="ECO:0000313" key="6">
    <source>
        <dbReference type="Proteomes" id="UP000000248"/>
    </source>
</evidence>
<feature type="short sequence motif" description="Important for interaction with partner proteins" evidence="2">
    <location>
        <begin position="164"/>
        <end position="169"/>
    </location>
</feature>
<evidence type="ECO:0000313" key="5">
    <source>
        <dbReference type="EMBL" id="ABQ14257.1"/>
    </source>
</evidence>
<keyword evidence="2" id="KW-0233">DNA recombination</keyword>
<dbReference type="OrthoDB" id="9809878at2"/>
<sequence>MAGVNKVILVGNVGQNPDVRVMTNGEQVANFSLATSMNWNDRQTGEKREKTEWHRCVAYRRLAEIIGQYVRKGSKLYIEGRLETRKWQDQNGIDRYTTEIIVNEMQMLDSRNSSSEPYDYQAQKPQTENVYSAAPSKPQKPAARPAPMPSSPDYGPDGAFDDPDDEIPF</sequence>
<dbReference type="EMBL" id="CP000513">
    <property type="protein sequence ID" value="ABQ14257.1"/>
    <property type="molecule type" value="Genomic_DNA"/>
</dbReference>
<gene>
    <name evidence="5" type="primary">ssb-1</name>
    <name evidence="5" type="ordered locus">DNO_0126</name>
</gene>
<evidence type="ECO:0000256" key="2">
    <source>
        <dbReference type="HAMAP-Rule" id="MF_00984"/>
    </source>
</evidence>
<dbReference type="eggNOG" id="COG0629">
    <property type="taxonomic scope" value="Bacteria"/>
</dbReference>
<dbReference type="Pfam" id="PF00436">
    <property type="entry name" value="SSB"/>
    <property type="match status" value="1"/>
</dbReference>
<comment type="subunit">
    <text evidence="2">Homotetramer.</text>
</comment>
<dbReference type="GO" id="GO:0006281">
    <property type="term" value="P:DNA repair"/>
    <property type="evidence" value="ECO:0007669"/>
    <property type="project" value="UniProtKB-UniRule"/>
</dbReference>
<dbReference type="PIRSF" id="PIRSF002070">
    <property type="entry name" value="SSB"/>
    <property type="match status" value="1"/>
</dbReference>
<dbReference type="HOGENOM" id="CLU_078758_0_1_6"/>
<comment type="caution">
    <text evidence="2">Lacks conserved residue(s) required for the propagation of feature annotation.</text>
</comment>
<dbReference type="InterPro" id="IPR012340">
    <property type="entry name" value="NA-bd_OB-fold"/>
</dbReference>
<proteinExistence type="inferred from homology"/>
<dbReference type="HAMAP" id="MF_00984">
    <property type="entry name" value="SSB"/>
    <property type="match status" value="1"/>
</dbReference>
<dbReference type="Gene3D" id="2.40.50.140">
    <property type="entry name" value="Nucleic acid-binding proteins"/>
    <property type="match status" value="1"/>
</dbReference>
<organism evidence="5 6">
    <name type="scientific">Dichelobacter nodosus (strain VCS1703A)</name>
    <dbReference type="NCBI Taxonomy" id="246195"/>
    <lineage>
        <taxon>Bacteria</taxon>
        <taxon>Pseudomonadati</taxon>
        <taxon>Pseudomonadota</taxon>
        <taxon>Gammaproteobacteria</taxon>
        <taxon>Cardiobacteriales</taxon>
        <taxon>Cardiobacteriaceae</taxon>
        <taxon>Dichelobacter</taxon>
    </lineage>
</organism>
<dbReference type="SUPFAM" id="SSF50249">
    <property type="entry name" value="Nucleic acid-binding proteins"/>
    <property type="match status" value="1"/>
</dbReference>
<keyword evidence="1 2" id="KW-0238">DNA-binding</keyword>
<keyword evidence="2" id="KW-0234">DNA repair</keyword>
<dbReference type="GO" id="GO:0006260">
    <property type="term" value="P:DNA replication"/>
    <property type="evidence" value="ECO:0007669"/>
    <property type="project" value="UniProtKB-UniRule"/>
</dbReference>
<dbReference type="NCBIfam" id="TIGR00621">
    <property type="entry name" value="ssb"/>
    <property type="match status" value="1"/>
</dbReference>
<dbReference type="InterPro" id="IPR011344">
    <property type="entry name" value="ssDNA-bd"/>
</dbReference>
<keyword evidence="2" id="KW-0227">DNA damage</keyword>
<feature type="region of interest" description="Disordered" evidence="4">
    <location>
        <begin position="111"/>
        <end position="169"/>
    </location>
</feature>
<accession>A5EWP4</accession>
<dbReference type="RefSeq" id="WP_011927877.1">
    <property type="nucleotide sequence ID" value="NC_009446.1"/>
</dbReference>
<dbReference type="PANTHER" id="PTHR10302:SF27">
    <property type="entry name" value="SINGLE-STRANDED DNA-BINDING PROTEIN"/>
    <property type="match status" value="1"/>
</dbReference>
<dbReference type="GO" id="GO:0003697">
    <property type="term" value="F:single-stranded DNA binding"/>
    <property type="evidence" value="ECO:0007669"/>
    <property type="project" value="UniProtKB-UniRule"/>
</dbReference>
<comment type="function">
    <text evidence="2">Plays an important role in DNA replication, recombination and repair. Binds to ssDNA and to an array of partner proteins to recruit them to their sites of action during DNA metabolism.</text>
</comment>